<name>A0A6M1T2B2_9BACT</name>
<evidence type="ECO:0000313" key="5">
    <source>
        <dbReference type="Proteomes" id="UP000479132"/>
    </source>
</evidence>
<feature type="repeat" description="TPR" evidence="2">
    <location>
        <begin position="198"/>
        <end position="231"/>
    </location>
</feature>
<dbReference type="SMART" id="SM00028">
    <property type="entry name" value="TPR"/>
    <property type="match status" value="18"/>
</dbReference>
<dbReference type="PROSITE" id="PS50005">
    <property type="entry name" value="TPR"/>
    <property type="match status" value="7"/>
</dbReference>
<feature type="repeat" description="TPR" evidence="2">
    <location>
        <begin position="753"/>
        <end position="786"/>
    </location>
</feature>
<dbReference type="Pfam" id="PF13432">
    <property type="entry name" value="TPR_16"/>
    <property type="match status" value="3"/>
</dbReference>
<dbReference type="InterPro" id="IPR011990">
    <property type="entry name" value="TPR-like_helical_dom_sf"/>
</dbReference>
<accession>A0A6M1T2B2</accession>
<dbReference type="InterPro" id="IPR006597">
    <property type="entry name" value="Sel1-like"/>
</dbReference>
<dbReference type="PANTHER" id="PTHR12558:SF13">
    <property type="entry name" value="CELL DIVISION CYCLE PROTEIN 27 HOMOLOG"/>
    <property type="match status" value="1"/>
</dbReference>
<feature type="repeat" description="TPR" evidence="2">
    <location>
        <begin position="87"/>
        <end position="120"/>
    </location>
</feature>
<keyword evidence="5" id="KW-1185">Reference proteome</keyword>
<feature type="repeat" description="TPR" evidence="2">
    <location>
        <begin position="605"/>
        <end position="638"/>
    </location>
</feature>
<keyword evidence="2" id="KW-0802">TPR repeat</keyword>
<evidence type="ECO:0000313" key="4">
    <source>
        <dbReference type="EMBL" id="NGP89616.1"/>
    </source>
</evidence>
<keyword evidence="1" id="KW-0732">Signal</keyword>
<protein>
    <submittedName>
        <fullName evidence="4">Tetratricopeptide repeat protein</fullName>
    </submittedName>
</protein>
<dbReference type="AlphaFoldDB" id="A0A6M1T2B2"/>
<dbReference type="Pfam" id="PF13525">
    <property type="entry name" value="YfiO"/>
    <property type="match status" value="1"/>
</dbReference>
<comment type="caution">
    <text evidence="4">The sequence shown here is derived from an EMBL/GenBank/DDBJ whole genome shotgun (WGS) entry which is preliminary data.</text>
</comment>
<dbReference type="InterPro" id="IPR019734">
    <property type="entry name" value="TPR_rpt"/>
</dbReference>
<organism evidence="4 5">
    <name type="scientific">Fodinibius halophilus</name>
    <dbReference type="NCBI Taxonomy" id="1736908"/>
    <lineage>
        <taxon>Bacteria</taxon>
        <taxon>Pseudomonadati</taxon>
        <taxon>Balneolota</taxon>
        <taxon>Balneolia</taxon>
        <taxon>Balneolales</taxon>
        <taxon>Balneolaceae</taxon>
        <taxon>Fodinibius</taxon>
    </lineage>
</organism>
<dbReference type="Pfam" id="PF13424">
    <property type="entry name" value="TPR_12"/>
    <property type="match status" value="1"/>
</dbReference>
<evidence type="ECO:0000259" key="3">
    <source>
        <dbReference type="Pfam" id="PF13525"/>
    </source>
</evidence>
<evidence type="ECO:0000256" key="2">
    <source>
        <dbReference type="PROSITE-ProRule" id="PRU00339"/>
    </source>
</evidence>
<dbReference type="PANTHER" id="PTHR12558">
    <property type="entry name" value="CELL DIVISION CYCLE 16,23,27"/>
    <property type="match status" value="1"/>
</dbReference>
<dbReference type="Pfam" id="PF14559">
    <property type="entry name" value="TPR_19"/>
    <property type="match status" value="1"/>
</dbReference>
<sequence length="979" mass="112991">MATPLQAQQIQSPATKDYQDGITLFDRGLYEEAIDELNQFISDNRRHNLQPSAGFYLVRAKAKVDSANTVAHYETFISKYPQSPFSSKLLFELGQQAEKEEQFDKAITYYDRAIKLGLNNKKASRTYYWMGEAAADNDNNSQARTYFLTLADKYPDSDWAPKALYTRGRLYLSENKYDSSTVAFELLKERYPRDEMTRRIGTALGESYYQQGRYKEAIKAFKNAIPHLDEELETKAVLLIAESYNYLNKFDNASTYYKQYINRTKGTDKVRAAHYGLGWVYHKQEIYHWAAEEFGKAAKGRDELARKGLYYKAVNEKLGSRYREAIESFRTFGDRFEEGLWVEKAYYEWAITAYEIGRYSETIEVLLPLVRSDAELEWKGKVFTLLGEAYFANEEYTRALQAFNEAEKVTDVAPAIKRQAQFQKAWVQYSNQAYKQAQPIFESLNEEYPDSKLGKEALFWSADAYYHLEDYGPARAQFAEFIQRYPEHKLVGPANYSLGWSHFKMGDYQKAIEPFISFKNKYEAPEIALYPYDTDTQLRIGDSYYAISDYENAIKYYQQAIGAEPGGDYAMFQVANSHYRNEQTYEAVTTFRRFLRIYPYSRLREQAQYNIAYIYLNTGNYTQAVEEFQTVINKYPNTSWAARSQYNIGDTYYNAGDYKKAINAYKKVMKKYPRSEYIIEAVNGIQYAQMSSGKADSSSAVLEDFLAEHPQTSMADRLRFRQADNRMQTGDYRGAIKEFQQYLRITNNEELQPDAHFNLANAYEQTNQMDKAVQEYQTIVSDFPNAERLAPSLAALGRIAYDQAKYQESFNYFEQLLNKTSQYRQEALIGMGDAQLAMKNIDKAGKHYQAALNNNQEYAPAKVGMAKVAIQKENYQQAKDLLSLVAESNTTEIGAEAQYLLGEVLQLQKSYQAAVKAYSNVNVLYQAFDKWVAKSLLGKAKCYIQLGQRGEARSALQKLIKDYPDTPQSQEAQRLLDQS</sequence>
<feature type="domain" description="Outer membrane lipoprotein BamD-like" evidence="3">
    <location>
        <begin position="417"/>
        <end position="504"/>
    </location>
</feature>
<dbReference type="Pfam" id="PF13174">
    <property type="entry name" value="TPR_6"/>
    <property type="match status" value="1"/>
</dbReference>
<feature type="repeat" description="TPR" evidence="2">
    <location>
        <begin position="380"/>
        <end position="413"/>
    </location>
</feature>
<dbReference type="Gene3D" id="1.25.40.10">
    <property type="entry name" value="Tetratricopeptide repeat domain"/>
    <property type="match status" value="10"/>
</dbReference>
<feature type="repeat" description="TPR" evidence="2">
    <location>
        <begin position="534"/>
        <end position="567"/>
    </location>
</feature>
<dbReference type="InterPro" id="IPR039565">
    <property type="entry name" value="BamD-like"/>
</dbReference>
<dbReference type="Pfam" id="PF13176">
    <property type="entry name" value="TPR_7"/>
    <property type="match status" value="1"/>
</dbReference>
<dbReference type="PROSITE" id="PS50293">
    <property type="entry name" value="TPR_REGION"/>
    <property type="match status" value="2"/>
</dbReference>
<dbReference type="SUPFAM" id="SSF48452">
    <property type="entry name" value="TPR-like"/>
    <property type="match status" value="5"/>
</dbReference>
<feature type="repeat" description="TPR" evidence="2">
    <location>
        <begin position="642"/>
        <end position="675"/>
    </location>
</feature>
<reference evidence="4 5" key="1">
    <citation type="submission" date="2020-02" db="EMBL/GenBank/DDBJ databases">
        <title>Aliifodinibius halophilus 2W32, complete genome.</title>
        <authorList>
            <person name="Li Y."/>
            <person name="Wu S."/>
        </authorList>
    </citation>
    <scope>NUCLEOTIDE SEQUENCE [LARGE SCALE GENOMIC DNA]</scope>
    <source>
        <strain evidence="4 5">2W32</strain>
    </source>
</reference>
<dbReference type="Proteomes" id="UP000479132">
    <property type="component" value="Unassembled WGS sequence"/>
</dbReference>
<evidence type="ECO:0000256" key="1">
    <source>
        <dbReference type="ARBA" id="ARBA00022729"/>
    </source>
</evidence>
<dbReference type="EMBL" id="JAALLS010000022">
    <property type="protein sequence ID" value="NGP89616.1"/>
    <property type="molecule type" value="Genomic_DNA"/>
</dbReference>
<gene>
    <name evidence="4" type="ORF">G3569_14755</name>
</gene>
<dbReference type="SMART" id="SM00671">
    <property type="entry name" value="SEL1"/>
    <property type="match status" value="4"/>
</dbReference>
<proteinExistence type="predicted"/>